<feature type="compositionally biased region" description="Basic residues" evidence="1">
    <location>
        <begin position="635"/>
        <end position="646"/>
    </location>
</feature>
<name>A0AAW0F1M0_9TRYP</name>
<feature type="region of interest" description="Disordered" evidence="1">
    <location>
        <begin position="1333"/>
        <end position="1375"/>
    </location>
</feature>
<feature type="compositionally biased region" description="Polar residues" evidence="1">
    <location>
        <begin position="1438"/>
        <end position="1467"/>
    </location>
</feature>
<feature type="compositionally biased region" description="Low complexity" evidence="1">
    <location>
        <begin position="853"/>
        <end position="864"/>
    </location>
</feature>
<feature type="region of interest" description="Disordered" evidence="1">
    <location>
        <begin position="271"/>
        <end position="512"/>
    </location>
</feature>
<feature type="compositionally biased region" description="Basic residues" evidence="1">
    <location>
        <begin position="437"/>
        <end position="446"/>
    </location>
</feature>
<feature type="compositionally biased region" description="Polar residues" evidence="1">
    <location>
        <begin position="1286"/>
        <end position="1300"/>
    </location>
</feature>
<organism evidence="2 3">
    <name type="scientific">Novymonas esmeraldas</name>
    <dbReference type="NCBI Taxonomy" id="1808958"/>
    <lineage>
        <taxon>Eukaryota</taxon>
        <taxon>Discoba</taxon>
        <taxon>Euglenozoa</taxon>
        <taxon>Kinetoplastea</taxon>
        <taxon>Metakinetoplastina</taxon>
        <taxon>Trypanosomatida</taxon>
        <taxon>Trypanosomatidae</taxon>
        <taxon>Novymonas</taxon>
    </lineage>
</organism>
<feature type="region of interest" description="Disordered" evidence="1">
    <location>
        <begin position="1222"/>
        <end position="1308"/>
    </location>
</feature>
<feature type="region of interest" description="Disordered" evidence="1">
    <location>
        <begin position="525"/>
        <end position="886"/>
    </location>
</feature>
<protein>
    <submittedName>
        <fullName evidence="2">Uncharacterized protein</fullName>
    </submittedName>
</protein>
<feature type="compositionally biased region" description="Low complexity" evidence="1">
    <location>
        <begin position="1468"/>
        <end position="1496"/>
    </location>
</feature>
<feature type="region of interest" description="Disordered" evidence="1">
    <location>
        <begin position="969"/>
        <end position="1004"/>
    </location>
</feature>
<evidence type="ECO:0000313" key="3">
    <source>
        <dbReference type="Proteomes" id="UP001430356"/>
    </source>
</evidence>
<feature type="region of interest" description="Disordered" evidence="1">
    <location>
        <begin position="1048"/>
        <end position="1155"/>
    </location>
</feature>
<comment type="caution">
    <text evidence="2">The sequence shown here is derived from an EMBL/GenBank/DDBJ whole genome shotgun (WGS) entry which is preliminary data.</text>
</comment>
<feature type="compositionally biased region" description="Basic and acidic residues" evidence="1">
    <location>
        <begin position="571"/>
        <end position="605"/>
    </location>
</feature>
<reference evidence="2 3" key="1">
    <citation type="journal article" date="2021" name="MBio">
        <title>A New Model Trypanosomatid, Novymonas esmeraldas: Genomic Perception of Its 'Candidatus Pandoraea novymonadis' Endosymbiont.</title>
        <authorList>
            <person name="Zakharova A."/>
            <person name="Saura A."/>
            <person name="Butenko A."/>
            <person name="Podesvova L."/>
            <person name="Warmusova S."/>
            <person name="Kostygov A.Y."/>
            <person name="Nenarokova A."/>
            <person name="Lukes J."/>
            <person name="Opperdoes F.R."/>
            <person name="Yurchenko V."/>
        </authorList>
    </citation>
    <scope>NUCLEOTIDE SEQUENCE [LARGE SCALE GENOMIC DNA]</scope>
    <source>
        <strain evidence="2 3">E262AT.01</strain>
    </source>
</reference>
<keyword evidence="3" id="KW-1185">Reference proteome</keyword>
<feature type="compositionally biased region" description="Polar residues" evidence="1">
    <location>
        <begin position="389"/>
        <end position="398"/>
    </location>
</feature>
<feature type="compositionally biased region" description="Low complexity" evidence="1">
    <location>
        <begin position="1536"/>
        <end position="1549"/>
    </location>
</feature>
<feature type="compositionally biased region" description="Polar residues" evidence="1">
    <location>
        <begin position="1131"/>
        <end position="1143"/>
    </location>
</feature>
<feature type="region of interest" description="Disordered" evidence="1">
    <location>
        <begin position="1406"/>
        <end position="1577"/>
    </location>
</feature>
<feature type="compositionally biased region" description="Polar residues" evidence="1">
    <location>
        <begin position="660"/>
        <end position="670"/>
    </location>
</feature>
<feature type="compositionally biased region" description="Basic and acidic residues" evidence="1">
    <location>
        <begin position="84"/>
        <end position="103"/>
    </location>
</feature>
<feature type="compositionally biased region" description="Acidic residues" evidence="1">
    <location>
        <begin position="1333"/>
        <end position="1342"/>
    </location>
</feature>
<feature type="compositionally biased region" description="Basic residues" evidence="1">
    <location>
        <begin position="1567"/>
        <end position="1577"/>
    </location>
</feature>
<evidence type="ECO:0000313" key="2">
    <source>
        <dbReference type="EMBL" id="KAK7199717.1"/>
    </source>
</evidence>
<accession>A0AAW0F1M0</accession>
<feature type="compositionally biased region" description="Basic residues" evidence="1">
    <location>
        <begin position="1413"/>
        <end position="1424"/>
    </location>
</feature>
<feature type="compositionally biased region" description="Basic and acidic residues" evidence="1">
    <location>
        <begin position="275"/>
        <end position="285"/>
    </location>
</feature>
<feature type="compositionally biased region" description="Polar residues" evidence="1">
    <location>
        <begin position="1346"/>
        <end position="1360"/>
    </location>
</feature>
<feature type="compositionally biased region" description="Low complexity" evidence="1">
    <location>
        <begin position="10"/>
        <end position="21"/>
    </location>
</feature>
<feature type="compositionally biased region" description="Low complexity" evidence="1">
    <location>
        <begin position="801"/>
        <end position="824"/>
    </location>
</feature>
<dbReference type="Proteomes" id="UP001430356">
    <property type="component" value="Unassembled WGS sequence"/>
</dbReference>
<feature type="region of interest" description="Disordered" evidence="1">
    <location>
        <begin position="1"/>
        <end position="226"/>
    </location>
</feature>
<feature type="compositionally biased region" description="Low complexity" evidence="1">
    <location>
        <begin position="197"/>
        <end position="223"/>
    </location>
</feature>
<dbReference type="EMBL" id="JAECZO010000001">
    <property type="protein sequence ID" value="KAK7199717.1"/>
    <property type="molecule type" value="Genomic_DNA"/>
</dbReference>
<feature type="compositionally biased region" description="Polar residues" evidence="1">
    <location>
        <begin position="1252"/>
        <end position="1264"/>
    </location>
</feature>
<proteinExistence type="predicted"/>
<feature type="compositionally biased region" description="Acidic residues" evidence="1">
    <location>
        <begin position="546"/>
        <end position="558"/>
    </location>
</feature>
<feature type="compositionally biased region" description="Basic and acidic residues" evidence="1">
    <location>
        <begin position="773"/>
        <end position="789"/>
    </location>
</feature>
<evidence type="ECO:0000256" key="1">
    <source>
        <dbReference type="SAM" id="MobiDB-lite"/>
    </source>
</evidence>
<gene>
    <name evidence="2" type="ORF">NESM_000017700</name>
</gene>
<feature type="compositionally biased region" description="Basic and acidic residues" evidence="1">
    <location>
        <begin position="680"/>
        <end position="699"/>
    </location>
</feature>
<sequence>MSDDKKPRFLQQTTSQLLHQQEALRRRREMLERESLKPPAMRFGTSTPPRTGGRPGRSPAPPSSSSATGERFAPEAGQSSSSSVHRELNWSRPEEERTVERAPMRFSMAFRPSPAPAMLARARATTAGHLAPSSPSPREVNTADQLDMSSSKLRRDRSSPRAVSPRSPVPQRTRLELARTPSENAEHGTDVREQNRTPGAVTAVSAAPATSSRSSSAGSTPTRRAVELLTDGATVRESAAEEPDDVTGIAAFSNTFAVPRFTPVSPVVASSAASRADEVPERVEEMSTPGRPAVGEFRTPRPVVRTSPGLATPTPRSDPSTESECDANVPGTAMEARSARRTTPSAAPALSDPPKSRNSGRRESAPAGRDVVSETPALPDTRSRAVSAAQPQRGSLSPSRPVMASPVPTTENLIHSVRVSAEVRPRGCGRTTPSPERHHHHHHHRATAAPSQTASPPPTPVSLTDGGQVPDPGVRHPRVRSEGPMPASLSSQPAGGEARVTVPYPISASPWPTTENIIQSILTGAGEVQRRRREGRARTGTGEATALEEADEAVEEADGASARFSNEEDDGASRESSPDATRPEPARTADAVGRDTLPDKGDSVGDTKACTPTPSPAPSERRYGQSILASVEKRRGGHPTPSHRHVSVTLSGGSCAALAESTSASPQPSTHHLLHSLDVSVEKGSPRERRADRAADSAKEASGAPDCRRAALRTPSPALTPEHVSASLQASAEKRMRSGAVVAASDPDATSSPEEATGSAHRSPELTPQNVKESVEKLIRDEHDHHPRSDAVAPSRPWPETPRTTTTTTTANTATTSADRSATAWNSSASPIVTAEDVDTTLRTLERDRRYASRSSRAPRVSDPSPEHSSTTPGRRSVVADTATSTGCEVEGLSSIAGPSADGAPLPSIVSPVPSEFAVASAMFFDCVSAPPTPAMAGAEEVAATAARAAAAVPQHFYDLQREVAAIAEGRGRTRTPPPLRASEQRSPQPAEATWTSSSSGAVVEAAAEDTAGVVARIEEVESRAVAAAAEADAAARRSSLILVHPTTPSQPLIQHPHQPMPTAAAPTISPVQVPRTPTPPPRRPPVSGGPLPAGDGHRGSVAAGGARRESPLPRPVSLRSQVALAKLGKSSHSQPHSRSPAQPSCGPVHAGELDGAPLAAHHHQHHHNQHEHAVASLRAEAEEQVDLFDPQNDWMDLVEPLRPHTITVSPHHGTVVCTTHITTGTPPRGDPVATVDGVSSPAASRKRSRSVQTPGEASPQTAVATPASIALTMDDGVSSGRKSSRVTATPDSRVSVTPRSSKRVRKSPLEELLQMLPADAAAEVLCMDTVATEEEEEEDEERSVARTTGASGDTLSFTGSPLGRLSSASDMDSTLGCASSISQRVAQRPQRVNRSHDDYIEYLEGIATSSAKKSRKVASRRTQRAVAQDLARVGLQPASQGGSGARSTGATMVPSTGSPRQRTGQDSQSATSAHSSSSSSSATTSSPASAPTPVTRGRQLAVSTRLSAELEKALFQQTPSSAAARRGQKRRASAKTKSPAVVATAATASERHKKRKTARRIVTAKSSRRWAKRRKT</sequence>
<feature type="compositionally biased region" description="Low complexity" evidence="1">
    <location>
        <begin position="160"/>
        <end position="172"/>
    </location>
</feature>
<feature type="compositionally biased region" description="Basic and acidic residues" evidence="1">
    <location>
        <begin position="184"/>
        <end position="195"/>
    </location>
</feature>
<feature type="compositionally biased region" description="Polar residues" evidence="1">
    <location>
        <begin position="142"/>
        <end position="151"/>
    </location>
</feature>